<dbReference type="InterPro" id="IPR032710">
    <property type="entry name" value="NTF2-like_dom_sf"/>
</dbReference>
<dbReference type="OrthoDB" id="8432779at2"/>
<keyword evidence="1" id="KW-0732">Signal</keyword>
<comment type="caution">
    <text evidence="3">The sequence shown here is derived from an EMBL/GenBank/DDBJ whole genome shotgun (WGS) entry which is preliminary data.</text>
</comment>
<gene>
    <name evidence="3" type="ORF">ESB04_07680</name>
</gene>
<proteinExistence type="predicted"/>
<dbReference type="AlphaFoldDB" id="A0A4Q1BZ72"/>
<dbReference type="RefSeq" id="WP_129027151.1">
    <property type="nucleotide sequence ID" value="NZ_SDHY01000004.1"/>
</dbReference>
<reference evidence="3 4" key="1">
    <citation type="submission" date="2019-01" db="EMBL/GenBank/DDBJ databases">
        <title>Cytophagaceae bacterium strain CAR-16.</title>
        <authorList>
            <person name="Chen W.-M."/>
        </authorList>
    </citation>
    <scope>NUCLEOTIDE SEQUENCE [LARGE SCALE GENOMIC DNA]</scope>
    <source>
        <strain evidence="3 4">CAR-16</strain>
    </source>
</reference>
<dbReference type="Gene3D" id="3.10.450.50">
    <property type="match status" value="1"/>
</dbReference>
<sequence>MKTTCFVALLLCWVNILFAQSNSTDQRAIKQLIETYKLSINQADTLIGAKVWADVPEVSFIHPKGHELGWKGVKDNFYGMFRNTFQKRHLTSNDEVIHIYPNVAWVEFYWDFDAKFKDGTPLQTKGRETQILRKIKNEWRIVHIHYSGMPLSGQRQGF</sequence>
<dbReference type="EMBL" id="SDHY01000004">
    <property type="protein sequence ID" value="RXK48827.1"/>
    <property type="molecule type" value="Genomic_DNA"/>
</dbReference>
<evidence type="ECO:0000313" key="3">
    <source>
        <dbReference type="EMBL" id="RXK48827.1"/>
    </source>
</evidence>
<dbReference type="Proteomes" id="UP000289455">
    <property type="component" value="Unassembled WGS sequence"/>
</dbReference>
<keyword evidence="4" id="KW-1185">Reference proteome</keyword>
<dbReference type="InterPro" id="IPR037401">
    <property type="entry name" value="SnoaL-like"/>
</dbReference>
<evidence type="ECO:0000259" key="2">
    <source>
        <dbReference type="Pfam" id="PF13474"/>
    </source>
</evidence>
<dbReference type="Pfam" id="PF13474">
    <property type="entry name" value="SnoaL_3"/>
    <property type="match status" value="1"/>
</dbReference>
<dbReference type="SUPFAM" id="SSF54427">
    <property type="entry name" value="NTF2-like"/>
    <property type="match status" value="1"/>
</dbReference>
<evidence type="ECO:0000313" key="4">
    <source>
        <dbReference type="Proteomes" id="UP000289455"/>
    </source>
</evidence>
<name>A0A4Q1BZ72_9BACT</name>
<feature type="signal peptide" evidence="1">
    <location>
        <begin position="1"/>
        <end position="19"/>
    </location>
</feature>
<accession>A0A4Q1BZ72</accession>
<protein>
    <submittedName>
        <fullName evidence="3">DUF4440 domain-containing protein</fullName>
    </submittedName>
</protein>
<organism evidence="3 4">
    <name type="scientific">Aquirufa rosea</name>
    <dbReference type="NCBI Taxonomy" id="2509241"/>
    <lineage>
        <taxon>Bacteria</taxon>
        <taxon>Pseudomonadati</taxon>
        <taxon>Bacteroidota</taxon>
        <taxon>Cytophagia</taxon>
        <taxon>Cytophagales</taxon>
        <taxon>Flectobacillaceae</taxon>
        <taxon>Aquirufa</taxon>
    </lineage>
</organism>
<feature type="domain" description="SnoaL-like" evidence="2">
    <location>
        <begin position="29"/>
        <end position="151"/>
    </location>
</feature>
<evidence type="ECO:0000256" key="1">
    <source>
        <dbReference type="SAM" id="SignalP"/>
    </source>
</evidence>
<feature type="chain" id="PRO_5020849267" evidence="1">
    <location>
        <begin position="20"/>
        <end position="158"/>
    </location>
</feature>